<proteinExistence type="predicted"/>
<evidence type="ECO:0000256" key="2">
    <source>
        <dbReference type="ARBA" id="ARBA00022692"/>
    </source>
</evidence>
<reference evidence="7" key="1">
    <citation type="submission" date="2022-11" db="UniProtKB">
        <authorList>
            <consortium name="WormBaseParasite"/>
        </authorList>
    </citation>
    <scope>IDENTIFICATION</scope>
</reference>
<dbReference type="InterPro" id="IPR036259">
    <property type="entry name" value="MFS_trans_sf"/>
</dbReference>
<dbReference type="Proteomes" id="UP000887565">
    <property type="component" value="Unplaced"/>
</dbReference>
<dbReference type="InterPro" id="IPR005828">
    <property type="entry name" value="MFS_sugar_transport-like"/>
</dbReference>
<dbReference type="GO" id="GO:0022857">
    <property type="term" value="F:transmembrane transporter activity"/>
    <property type="evidence" value="ECO:0007669"/>
    <property type="project" value="InterPro"/>
</dbReference>
<dbReference type="Pfam" id="PF00083">
    <property type="entry name" value="Sugar_tr"/>
    <property type="match status" value="1"/>
</dbReference>
<accession>A0A915HUY6</accession>
<protein>
    <submittedName>
        <fullName evidence="7">Major facilitator superfamily (MFS) profile domain-containing protein</fullName>
    </submittedName>
</protein>
<dbReference type="GO" id="GO:0016020">
    <property type="term" value="C:membrane"/>
    <property type="evidence" value="ECO:0007669"/>
    <property type="project" value="UniProtKB-SubCell"/>
</dbReference>
<dbReference type="SUPFAM" id="SSF103473">
    <property type="entry name" value="MFS general substrate transporter"/>
    <property type="match status" value="1"/>
</dbReference>
<dbReference type="AlphaFoldDB" id="A0A915HUY6"/>
<evidence type="ECO:0000313" key="7">
    <source>
        <dbReference type="WBParaSite" id="nRc.2.0.1.t05709-RA"/>
    </source>
</evidence>
<keyword evidence="3 5" id="KW-1133">Transmembrane helix</keyword>
<dbReference type="Gene3D" id="1.20.1250.20">
    <property type="entry name" value="MFS general substrate transporter like domains"/>
    <property type="match status" value="1"/>
</dbReference>
<evidence type="ECO:0000256" key="5">
    <source>
        <dbReference type="SAM" id="Phobius"/>
    </source>
</evidence>
<name>A0A915HUY6_ROMCU</name>
<keyword evidence="2 5" id="KW-0812">Transmembrane</keyword>
<dbReference type="WBParaSite" id="nRc.2.0.1.t05709-RA">
    <property type="protein sequence ID" value="nRc.2.0.1.t05709-RA"/>
    <property type="gene ID" value="nRc.2.0.1.g05709"/>
</dbReference>
<evidence type="ECO:0000256" key="1">
    <source>
        <dbReference type="ARBA" id="ARBA00004370"/>
    </source>
</evidence>
<comment type="subcellular location">
    <subcellularLocation>
        <location evidence="1">Membrane</location>
    </subcellularLocation>
</comment>
<sequence length="118" mass="13228">MCAIQKNAGTLGCRVTHKSPGSAIGTLLSPALAEHLGRRGGLLASATLNAIGSLMCLFYLYFFELVLIGRLLMGFSLGVVRLNNYFTIKLNWYIDLKIFFCYDQDQHFDLILKFCEKL</sequence>
<evidence type="ECO:0000313" key="6">
    <source>
        <dbReference type="Proteomes" id="UP000887565"/>
    </source>
</evidence>
<evidence type="ECO:0000256" key="4">
    <source>
        <dbReference type="ARBA" id="ARBA00023136"/>
    </source>
</evidence>
<organism evidence="6 7">
    <name type="scientific">Romanomermis culicivorax</name>
    <name type="common">Nematode worm</name>
    <dbReference type="NCBI Taxonomy" id="13658"/>
    <lineage>
        <taxon>Eukaryota</taxon>
        <taxon>Metazoa</taxon>
        <taxon>Ecdysozoa</taxon>
        <taxon>Nematoda</taxon>
        <taxon>Enoplea</taxon>
        <taxon>Dorylaimia</taxon>
        <taxon>Mermithida</taxon>
        <taxon>Mermithoidea</taxon>
        <taxon>Mermithidae</taxon>
        <taxon>Romanomermis</taxon>
    </lineage>
</organism>
<feature type="transmembrane region" description="Helical" evidence="5">
    <location>
        <begin position="42"/>
        <end position="62"/>
    </location>
</feature>
<evidence type="ECO:0000256" key="3">
    <source>
        <dbReference type="ARBA" id="ARBA00022989"/>
    </source>
</evidence>
<keyword evidence="6" id="KW-1185">Reference proteome</keyword>
<keyword evidence="4 5" id="KW-0472">Membrane</keyword>